<name>A0A2P5DCW5_PARAD</name>
<sequence length="240" mass="28189">MYKYNKSNEYVDFMLIHLTQNDLHNMLNQTDRLRHPSGQVRPLITFSIINQEFVSEVIFSNVSIEDLGSELNVTNQMELTQQALICGLQDDIALFCLTRVPPKYHRILKCVSRRWRDWSSYRRNDLPRNQILLLKGDMKSTKIDRFQMIPNLKLTITRNEVRYFSSKPQTNLFPRFHSSSLFNITVTRHYCHSSSPPHLTVTSHHRCASSSHPLIGLTLGLYFIRSTILTIFESRDEIWM</sequence>
<dbReference type="InterPro" id="IPR001810">
    <property type="entry name" value="F-box_dom"/>
</dbReference>
<evidence type="ECO:0000313" key="3">
    <source>
        <dbReference type="Proteomes" id="UP000237105"/>
    </source>
</evidence>
<protein>
    <submittedName>
        <fullName evidence="2">F-box domain containing protein</fullName>
    </submittedName>
</protein>
<proteinExistence type="predicted"/>
<dbReference type="EMBL" id="JXTB01000046">
    <property type="protein sequence ID" value="PON71131.1"/>
    <property type="molecule type" value="Genomic_DNA"/>
</dbReference>
<dbReference type="AlphaFoldDB" id="A0A2P5DCW5"/>
<feature type="domain" description="F-box" evidence="1">
    <location>
        <begin position="86"/>
        <end position="122"/>
    </location>
</feature>
<organism evidence="2 3">
    <name type="scientific">Parasponia andersonii</name>
    <name type="common">Sponia andersonii</name>
    <dbReference type="NCBI Taxonomy" id="3476"/>
    <lineage>
        <taxon>Eukaryota</taxon>
        <taxon>Viridiplantae</taxon>
        <taxon>Streptophyta</taxon>
        <taxon>Embryophyta</taxon>
        <taxon>Tracheophyta</taxon>
        <taxon>Spermatophyta</taxon>
        <taxon>Magnoliopsida</taxon>
        <taxon>eudicotyledons</taxon>
        <taxon>Gunneridae</taxon>
        <taxon>Pentapetalae</taxon>
        <taxon>rosids</taxon>
        <taxon>fabids</taxon>
        <taxon>Rosales</taxon>
        <taxon>Cannabaceae</taxon>
        <taxon>Parasponia</taxon>
    </lineage>
</organism>
<dbReference type="SUPFAM" id="SSF81383">
    <property type="entry name" value="F-box domain"/>
    <property type="match status" value="1"/>
</dbReference>
<gene>
    <name evidence="2" type="ORF">PanWU01x14_075700</name>
</gene>
<dbReference type="Pfam" id="PF00646">
    <property type="entry name" value="F-box"/>
    <property type="match status" value="1"/>
</dbReference>
<evidence type="ECO:0000313" key="2">
    <source>
        <dbReference type="EMBL" id="PON71131.1"/>
    </source>
</evidence>
<evidence type="ECO:0000259" key="1">
    <source>
        <dbReference type="Pfam" id="PF00646"/>
    </source>
</evidence>
<reference evidence="3" key="1">
    <citation type="submission" date="2016-06" db="EMBL/GenBank/DDBJ databases">
        <title>Parallel loss of symbiosis genes in relatives of nitrogen-fixing non-legume Parasponia.</title>
        <authorList>
            <person name="Van Velzen R."/>
            <person name="Holmer R."/>
            <person name="Bu F."/>
            <person name="Rutten L."/>
            <person name="Van Zeijl A."/>
            <person name="Liu W."/>
            <person name="Santuari L."/>
            <person name="Cao Q."/>
            <person name="Sharma T."/>
            <person name="Shen D."/>
            <person name="Roswanjaya Y."/>
            <person name="Wardhani T."/>
            <person name="Kalhor M.S."/>
            <person name="Jansen J."/>
            <person name="Van den Hoogen J."/>
            <person name="Gungor B."/>
            <person name="Hartog M."/>
            <person name="Hontelez J."/>
            <person name="Verver J."/>
            <person name="Yang W.-C."/>
            <person name="Schijlen E."/>
            <person name="Repin R."/>
            <person name="Schilthuizen M."/>
            <person name="Schranz E."/>
            <person name="Heidstra R."/>
            <person name="Miyata K."/>
            <person name="Fedorova E."/>
            <person name="Kohlen W."/>
            <person name="Bisseling T."/>
            <person name="Smit S."/>
            <person name="Geurts R."/>
        </authorList>
    </citation>
    <scope>NUCLEOTIDE SEQUENCE [LARGE SCALE GENOMIC DNA]</scope>
    <source>
        <strain evidence="3">cv. WU1-14</strain>
    </source>
</reference>
<comment type="caution">
    <text evidence="2">The sequence shown here is derived from an EMBL/GenBank/DDBJ whole genome shotgun (WGS) entry which is preliminary data.</text>
</comment>
<dbReference type="STRING" id="3476.A0A2P5DCW5"/>
<dbReference type="Proteomes" id="UP000237105">
    <property type="component" value="Unassembled WGS sequence"/>
</dbReference>
<accession>A0A2P5DCW5</accession>
<keyword evidence="3" id="KW-1185">Reference proteome</keyword>
<dbReference type="InterPro" id="IPR036047">
    <property type="entry name" value="F-box-like_dom_sf"/>
</dbReference>